<dbReference type="AlphaFoldDB" id="A0ABD1U0K0"/>
<keyword evidence="2" id="KW-1185">Reference proteome</keyword>
<dbReference type="Proteomes" id="UP001604336">
    <property type="component" value="Unassembled WGS sequence"/>
</dbReference>
<organism evidence="1 2">
    <name type="scientific">Abeliophyllum distichum</name>
    <dbReference type="NCBI Taxonomy" id="126358"/>
    <lineage>
        <taxon>Eukaryota</taxon>
        <taxon>Viridiplantae</taxon>
        <taxon>Streptophyta</taxon>
        <taxon>Embryophyta</taxon>
        <taxon>Tracheophyta</taxon>
        <taxon>Spermatophyta</taxon>
        <taxon>Magnoliopsida</taxon>
        <taxon>eudicotyledons</taxon>
        <taxon>Gunneridae</taxon>
        <taxon>Pentapetalae</taxon>
        <taxon>asterids</taxon>
        <taxon>lamiids</taxon>
        <taxon>Lamiales</taxon>
        <taxon>Oleaceae</taxon>
        <taxon>Forsythieae</taxon>
        <taxon>Abeliophyllum</taxon>
    </lineage>
</organism>
<proteinExistence type="predicted"/>
<evidence type="ECO:0000313" key="1">
    <source>
        <dbReference type="EMBL" id="KAL2518303.1"/>
    </source>
</evidence>
<dbReference type="EMBL" id="JBFOLK010000004">
    <property type="protein sequence ID" value="KAL2518303.1"/>
    <property type="molecule type" value="Genomic_DNA"/>
</dbReference>
<protein>
    <submittedName>
        <fullName evidence="1">Uncharacterized protein</fullName>
    </submittedName>
</protein>
<accession>A0ABD1U0K0</accession>
<comment type="caution">
    <text evidence="1">The sequence shown here is derived from an EMBL/GenBank/DDBJ whole genome shotgun (WGS) entry which is preliminary data.</text>
</comment>
<reference evidence="2" key="1">
    <citation type="submission" date="2024-07" db="EMBL/GenBank/DDBJ databases">
        <title>Two chromosome-level genome assemblies of Korean endemic species Abeliophyllum distichum and Forsythia ovata (Oleaceae).</title>
        <authorList>
            <person name="Jang H."/>
        </authorList>
    </citation>
    <scope>NUCLEOTIDE SEQUENCE [LARGE SCALE GENOMIC DNA]</scope>
</reference>
<evidence type="ECO:0000313" key="2">
    <source>
        <dbReference type="Proteomes" id="UP001604336"/>
    </source>
</evidence>
<gene>
    <name evidence="1" type="ORF">Adt_14550</name>
</gene>
<sequence>MAQTPSQWAWRPTRSKYNYQDTLVNAVNPRMSYITRDSNQYPRKRSTLSPAKYCRYHHVHDHDNNECLDVNVEMDNLIVERYQLVEVRQPSQEAHRSYVP</sequence>
<name>A0ABD1U0K0_9LAMI</name>